<comment type="subcellular location">
    <subcellularLocation>
        <location evidence="1">Nucleus</location>
    </subcellularLocation>
</comment>
<reference evidence="9 10" key="1">
    <citation type="journal article" date="2011" name="PLoS Genet.">
        <title>Genome sequencing and comparative transcriptomics of the model entomopathogenic fungi Metarhizium anisopliae and M. acridum.</title>
        <authorList>
            <person name="Gao Q."/>
            <person name="Jin K."/>
            <person name="Ying S.H."/>
            <person name="Zhang Y."/>
            <person name="Xiao G."/>
            <person name="Shang Y."/>
            <person name="Duan Z."/>
            <person name="Hu X."/>
            <person name="Xie X.Q."/>
            <person name="Zhou G."/>
            <person name="Peng G."/>
            <person name="Luo Z."/>
            <person name="Huang W."/>
            <person name="Wang B."/>
            <person name="Fang W."/>
            <person name="Wang S."/>
            <person name="Zhong Y."/>
            <person name="Ma L.J."/>
            <person name="St Leger R.J."/>
            <person name="Zhao G.P."/>
            <person name="Pei Y."/>
            <person name="Feng M.G."/>
            <person name="Xia Y."/>
            <person name="Wang C."/>
        </authorList>
    </citation>
    <scope>NUCLEOTIDE SEQUENCE [LARGE SCALE GENOMIC DNA]</scope>
    <source>
        <strain evidence="9 10">CQMa 102</strain>
    </source>
</reference>
<feature type="domain" description="C3HC-type" evidence="7">
    <location>
        <begin position="98"/>
        <end position="142"/>
    </location>
</feature>
<feature type="domain" description="NuBaID C-terminal" evidence="8">
    <location>
        <begin position="196"/>
        <end position="300"/>
    </location>
</feature>
<keyword evidence="2" id="KW-0479">Metal-binding</keyword>
<evidence type="ECO:0000256" key="4">
    <source>
        <dbReference type="ARBA" id="ARBA00022833"/>
    </source>
</evidence>
<feature type="compositionally biased region" description="Polar residues" evidence="6">
    <location>
        <begin position="343"/>
        <end position="353"/>
    </location>
</feature>
<dbReference type="InterPro" id="IPR012935">
    <property type="entry name" value="NuBaID_N"/>
</dbReference>
<dbReference type="AlphaFoldDB" id="E9E0G2"/>
<evidence type="ECO:0000256" key="5">
    <source>
        <dbReference type="ARBA" id="ARBA00023242"/>
    </source>
</evidence>
<dbReference type="OMA" id="HLDYCPW"/>
<feature type="compositionally biased region" description="Pro residues" evidence="6">
    <location>
        <begin position="327"/>
        <end position="337"/>
    </location>
</feature>
<dbReference type="PANTHER" id="PTHR15835">
    <property type="entry name" value="NUCLEAR-INTERACTING PARTNER OF ALK"/>
    <property type="match status" value="1"/>
</dbReference>
<evidence type="ECO:0000313" key="9">
    <source>
        <dbReference type="EMBL" id="EFY90582.1"/>
    </source>
</evidence>
<dbReference type="Proteomes" id="UP000002499">
    <property type="component" value="Unassembled WGS sequence"/>
</dbReference>
<dbReference type="InParanoid" id="E9E0G2"/>
<proteinExistence type="predicted"/>
<keyword evidence="5" id="KW-0539">Nucleus</keyword>
<dbReference type="GO" id="GO:0005634">
    <property type="term" value="C:nucleus"/>
    <property type="evidence" value="ECO:0007669"/>
    <property type="project" value="UniProtKB-SubCell"/>
</dbReference>
<name>E9E0G2_METAQ</name>
<evidence type="ECO:0000256" key="1">
    <source>
        <dbReference type="ARBA" id="ARBA00004123"/>
    </source>
</evidence>
<protein>
    <submittedName>
        <fullName evidence="9">Uncharacterized protein</fullName>
    </submittedName>
</protein>
<accession>E9E0G2</accession>
<dbReference type="STRING" id="655827.E9E0G2"/>
<keyword evidence="4" id="KW-0862">Zinc</keyword>
<evidence type="ECO:0000259" key="7">
    <source>
        <dbReference type="Pfam" id="PF07967"/>
    </source>
</evidence>
<dbReference type="KEGG" id="maw:19247671"/>
<dbReference type="Pfam" id="PF08600">
    <property type="entry name" value="NuBaID_C"/>
    <property type="match status" value="1"/>
</dbReference>
<feature type="compositionally biased region" description="Basic and acidic residues" evidence="6">
    <location>
        <begin position="358"/>
        <end position="370"/>
    </location>
</feature>
<gene>
    <name evidence="9" type="ORF">MAC_03360</name>
</gene>
<keyword evidence="10" id="KW-1185">Reference proteome</keyword>
<evidence type="ECO:0000259" key="8">
    <source>
        <dbReference type="Pfam" id="PF08600"/>
    </source>
</evidence>
<evidence type="ECO:0000256" key="3">
    <source>
        <dbReference type="ARBA" id="ARBA00022771"/>
    </source>
</evidence>
<feature type="compositionally biased region" description="Polar residues" evidence="6">
    <location>
        <begin position="30"/>
        <end position="46"/>
    </location>
</feature>
<dbReference type="GeneID" id="19247671"/>
<dbReference type="InterPro" id="IPR013909">
    <property type="entry name" value="NuBaID_C"/>
</dbReference>
<keyword evidence="3" id="KW-0863">Zinc-finger</keyword>
<dbReference type="GO" id="GO:0008270">
    <property type="term" value="F:zinc ion binding"/>
    <property type="evidence" value="ECO:0007669"/>
    <property type="project" value="UniProtKB-KW"/>
</dbReference>
<feature type="region of interest" description="Disordered" evidence="6">
    <location>
        <begin position="315"/>
        <end position="406"/>
    </location>
</feature>
<sequence>MNATKRKFKDLLQGLSSPGPTSSDKEADKMSSSPRYGTDTASNDTILQKRRRLGFPESMTPTLYSPSHTTTFSNVVLRKSSSQPNSKATSHTPAKYCPGDRDELLKRLATFQEITDWTPKPDKVNEIEWAKRGWICQGKEKVRSPFLPYEFNLRLPDEVDIDNVLSQLPPDFFSEPPPVVDKSGAVSTDKPPNRAALALALMGWQGLTNSRIGPVPNSASCHTCLRRLGLWMFKSKEVDDLGQVVVPAPMDHLDPLREHRFFCPWKNPQVQSRGGVSNGKDSLAGWRTLVQTIKNESDLRNLYSGKSKRVGQLLASPSPMRDMPGTPGSPSPAPPRPKMSIDAPSTGTPQTNAGDDEEKTREAKDKERWARLRKVKSLFDTKGSRKFRRGLGRPGTGHSNKSTTGA</sequence>
<feature type="compositionally biased region" description="Polar residues" evidence="6">
    <location>
        <begin position="397"/>
        <end position="406"/>
    </location>
</feature>
<dbReference type="OrthoDB" id="2592092at2759"/>
<evidence type="ECO:0000256" key="2">
    <source>
        <dbReference type="ARBA" id="ARBA00022723"/>
    </source>
</evidence>
<dbReference type="PANTHER" id="PTHR15835:SF6">
    <property type="entry name" value="ZINC FINGER C3HC-TYPE PROTEIN 1"/>
    <property type="match status" value="1"/>
</dbReference>
<dbReference type="EMBL" id="GL698489">
    <property type="protein sequence ID" value="EFY90582.1"/>
    <property type="molecule type" value="Genomic_DNA"/>
</dbReference>
<evidence type="ECO:0000256" key="6">
    <source>
        <dbReference type="SAM" id="MobiDB-lite"/>
    </source>
</evidence>
<dbReference type="eggNOG" id="KOG4765">
    <property type="taxonomic scope" value="Eukaryota"/>
</dbReference>
<dbReference type="Pfam" id="PF07967">
    <property type="entry name" value="zf-C3HC"/>
    <property type="match status" value="1"/>
</dbReference>
<evidence type="ECO:0000313" key="10">
    <source>
        <dbReference type="Proteomes" id="UP000002499"/>
    </source>
</evidence>
<organism evidence="10">
    <name type="scientific">Metarhizium acridum (strain CQMa 102)</name>
    <dbReference type="NCBI Taxonomy" id="655827"/>
    <lineage>
        <taxon>Eukaryota</taxon>
        <taxon>Fungi</taxon>
        <taxon>Dikarya</taxon>
        <taxon>Ascomycota</taxon>
        <taxon>Pezizomycotina</taxon>
        <taxon>Sordariomycetes</taxon>
        <taxon>Hypocreomycetidae</taxon>
        <taxon>Hypocreales</taxon>
        <taxon>Clavicipitaceae</taxon>
        <taxon>Metarhizium</taxon>
    </lineage>
</organism>
<dbReference type="HOGENOM" id="CLU_031412_0_0_1"/>
<feature type="region of interest" description="Disordered" evidence="6">
    <location>
        <begin position="1"/>
        <end position="48"/>
    </location>
</feature>